<proteinExistence type="predicted"/>
<dbReference type="PANTHER" id="PTHR38767">
    <property type="entry name" value="DNA POLYMERASE III SUBUNIT CHI"/>
    <property type="match status" value="1"/>
</dbReference>
<dbReference type="EMBL" id="CP103416">
    <property type="protein sequence ID" value="UVW34487.1"/>
    <property type="molecule type" value="Genomic_DNA"/>
</dbReference>
<keyword evidence="2" id="KW-1185">Reference proteome</keyword>
<sequence length="143" mass="16235">MTSVSFYKLSGDLQVALALVCQLTQKAINANQQVLCLVPDMDTAQQLDKLLWDFQASAFVPHGLGTEHLPIAISADSSDPGEHHGILINLQGSIPTWFSRFERVMEVIYPEPAYEQAKRDNFKFYKERGYCLNFHDLTEKFKP</sequence>
<name>A0ABY5TL40_9GAMM</name>
<evidence type="ECO:0000313" key="2">
    <source>
        <dbReference type="Proteomes" id="UP001059934"/>
    </source>
</evidence>
<protein>
    <submittedName>
        <fullName evidence="1">DNA polymerase III subunit chi</fullName>
    </submittedName>
</protein>
<organism evidence="1 2">
    <name type="scientific">SAR92 clade bacterium H455</name>
    <dbReference type="NCBI Taxonomy" id="2974818"/>
    <lineage>
        <taxon>Bacteria</taxon>
        <taxon>Pseudomonadati</taxon>
        <taxon>Pseudomonadota</taxon>
        <taxon>Gammaproteobacteria</taxon>
        <taxon>Cellvibrionales</taxon>
        <taxon>Porticoccaceae</taxon>
        <taxon>SAR92 clade</taxon>
    </lineage>
</organism>
<dbReference type="SUPFAM" id="SSF102400">
    <property type="entry name" value="DNA polymerase III chi subunit"/>
    <property type="match status" value="1"/>
</dbReference>
<gene>
    <name evidence="1" type="ORF">NYF23_10760</name>
</gene>
<dbReference type="InterPro" id="IPR036768">
    <property type="entry name" value="PolIII_chi_sf"/>
</dbReference>
<evidence type="ECO:0000313" key="1">
    <source>
        <dbReference type="EMBL" id="UVW34487.1"/>
    </source>
</evidence>
<dbReference type="Gene3D" id="3.40.50.10110">
    <property type="entry name" value="DNA polymerase III subunit chi"/>
    <property type="match status" value="1"/>
</dbReference>
<dbReference type="InterPro" id="IPR007459">
    <property type="entry name" value="DNA_pol3_chi"/>
</dbReference>
<dbReference type="Pfam" id="PF04364">
    <property type="entry name" value="DNA_pol3_chi"/>
    <property type="match status" value="1"/>
</dbReference>
<dbReference type="PANTHER" id="PTHR38767:SF1">
    <property type="entry name" value="DNA POLYMERASE III SUBUNIT CHI"/>
    <property type="match status" value="1"/>
</dbReference>
<accession>A0ABY5TL40</accession>
<reference evidence="1" key="1">
    <citation type="submission" date="2022-08" db="EMBL/GenBank/DDBJ databases">
        <title>Catabolic pathway analysis in culturable SAR92 clade bacteria reveals their overlooked roles in DMSP degradation in coastal seas.</title>
        <authorList>
            <person name="He X."/>
            <person name="Zhang X."/>
            <person name="Zhang Y."/>
        </authorList>
    </citation>
    <scope>NUCLEOTIDE SEQUENCE</scope>
    <source>
        <strain evidence="1">H455</strain>
    </source>
</reference>
<dbReference type="Proteomes" id="UP001059934">
    <property type="component" value="Chromosome"/>
</dbReference>